<protein>
    <submittedName>
        <fullName evidence="1">Uncharacterized protein</fullName>
    </submittedName>
</protein>
<dbReference type="InParanoid" id="D6U8C3"/>
<dbReference type="AlphaFoldDB" id="D6U8C3"/>
<evidence type="ECO:0000313" key="2">
    <source>
        <dbReference type="Proteomes" id="UP000004508"/>
    </source>
</evidence>
<name>D6U8C3_KTERA</name>
<proteinExistence type="predicted"/>
<dbReference type="STRING" id="485913.Krac_0688"/>
<gene>
    <name evidence="1" type="ORF">Krac_0688</name>
</gene>
<dbReference type="RefSeq" id="WP_007922517.1">
    <property type="nucleotide sequence ID" value="NZ_ADVG01000005.1"/>
</dbReference>
<dbReference type="Proteomes" id="UP000004508">
    <property type="component" value="Unassembled WGS sequence"/>
</dbReference>
<sequence>MGPVLDPRGFDQTNVDALPHLLFGSTTEQEMWEKGKRLGKWVSKD</sequence>
<dbReference type="EMBL" id="ADVG01000005">
    <property type="protein sequence ID" value="EFH80134.1"/>
    <property type="molecule type" value="Genomic_DNA"/>
</dbReference>
<comment type="caution">
    <text evidence="1">The sequence shown here is derived from an EMBL/GenBank/DDBJ whole genome shotgun (WGS) entry which is preliminary data.</text>
</comment>
<keyword evidence="2" id="KW-1185">Reference proteome</keyword>
<organism evidence="1 2">
    <name type="scientific">Ktedonobacter racemifer DSM 44963</name>
    <dbReference type="NCBI Taxonomy" id="485913"/>
    <lineage>
        <taxon>Bacteria</taxon>
        <taxon>Bacillati</taxon>
        <taxon>Chloroflexota</taxon>
        <taxon>Ktedonobacteria</taxon>
        <taxon>Ktedonobacterales</taxon>
        <taxon>Ktedonobacteraceae</taxon>
        <taxon>Ktedonobacter</taxon>
    </lineage>
</organism>
<accession>D6U8C3</accession>
<reference evidence="1 2" key="1">
    <citation type="journal article" date="2011" name="Stand. Genomic Sci.">
        <title>Non-contiguous finished genome sequence and contextual data of the filamentous soil bacterium Ktedonobacter racemifer type strain (SOSP1-21).</title>
        <authorList>
            <person name="Chang Y.J."/>
            <person name="Land M."/>
            <person name="Hauser L."/>
            <person name="Chertkov O."/>
            <person name="Del Rio T.G."/>
            <person name="Nolan M."/>
            <person name="Copeland A."/>
            <person name="Tice H."/>
            <person name="Cheng J.F."/>
            <person name="Lucas S."/>
            <person name="Han C."/>
            <person name="Goodwin L."/>
            <person name="Pitluck S."/>
            <person name="Ivanova N."/>
            <person name="Ovchinikova G."/>
            <person name="Pati A."/>
            <person name="Chen A."/>
            <person name="Palaniappan K."/>
            <person name="Mavromatis K."/>
            <person name="Liolios K."/>
            <person name="Brettin T."/>
            <person name="Fiebig A."/>
            <person name="Rohde M."/>
            <person name="Abt B."/>
            <person name="Goker M."/>
            <person name="Detter J.C."/>
            <person name="Woyke T."/>
            <person name="Bristow J."/>
            <person name="Eisen J.A."/>
            <person name="Markowitz V."/>
            <person name="Hugenholtz P."/>
            <person name="Kyrpides N.C."/>
            <person name="Klenk H.P."/>
            <person name="Lapidus A."/>
        </authorList>
    </citation>
    <scope>NUCLEOTIDE SEQUENCE [LARGE SCALE GENOMIC DNA]</scope>
    <source>
        <strain evidence="2">DSM 44963</strain>
    </source>
</reference>
<evidence type="ECO:0000313" key="1">
    <source>
        <dbReference type="EMBL" id="EFH80134.1"/>
    </source>
</evidence>